<reference evidence="4 5" key="1">
    <citation type="submission" date="2023-07" db="EMBL/GenBank/DDBJ databases">
        <title>Sorghum-associated microbial communities from plants grown in Nebraska, USA.</title>
        <authorList>
            <person name="Schachtman D."/>
        </authorList>
    </citation>
    <scope>NUCLEOTIDE SEQUENCE [LARGE SCALE GENOMIC DNA]</scope>
    <source>
        <strain evidence="4 5">BE190</strain>
    </source>
</reference>
<organism evidence="4 5">
    <name type="scientific">Cellvibrio fibrivorans</name>
    <dbReference type="NCBI Taxonomy" id="126350"/>
    <lineage>
        <taxon>Bacteria</taxon>
        <taxon>Pseudomonadati</taxon>
        <taxon>Pseudomonadota</taxon>
        <taxon>Gammaproteobacteria</taxon>
        <taxon>Cellvibrionales</taxon>
        <taxon>Cellvibrionaceae</taxon>
        <taxon>Cellvibrio</taxon>
    </lineage>
</organism>
<evidence type="ECO:0000256" key="2">
    <source>
        <dbReference type="ARBA" id="ARBA00024200"/>
    </source>
</evidence>
<dbReference type="Gene3D" id="3.10.20.30">
    <property type="match status" value="1"/>
</dbReference>
<evidence type="ECO:0000256" key="1">
    <source>
        <dbReference type="ARBA" id="ARBA00022741"/>
    </source>
</evidence>
<dbReference type="PANTHER" id="PTHR33359">
    <property type="entry name" value="MOLYBDOPTERIN SYNTHASE SULFUR CARRIER SUBUNIT"/>
    <property type="match status" value="1"/>
</dbReference>
<dbReference type="NCBIfam" id="TIGR01682">
    <property type="entry name" value="moaD"/>
    <property type="match status" value="1"/>
</dbReference>
<dbReference type="RefSeq" id="WP_310069825.1">
    <property type="nucleotide sequence ID" value="NZ_JAVDVX010000002.1"/>
</dbReference>
<evidence type="ECO:0000313" key="4">
    <source>
        <dbReference type="EMBL" id="MDR7089133.1"/>
    </source>
</evidence>
<sequence length="82" mass="8959">MIRVLFLAQLREQLGAAELQVVAEDVVSIATLKQYLVAGHPHWEQFLSNSKLLVAVNHQYAKADVALKTGDEVAFFPPVTGG</sequence>
<keyword evidence="1" id="KW-0547">Nucleotide-binding</keyword>
<dbReference type="SUPFAM" id="SSF54285">
    <property type="entry name" value="MoaD/ThiS"/>
    <property type="match status" value="1"/>
</dbReference>
<dbReference type="InterPro" id="IPR016155">
    <property type="entry name" value="Mopterin_synth/thiamin_S_b"/>
</dbReference>
<accession>A0ABU1UVA5</accession>
<dbReference type="InterPro" id="IPR003749">
    <property type="entry name" value="ThiS/MoaD-like"/>
</dbReference>
<evidence type="ECO:0000256" key="3">
    <source>
        <dbReference type="ARBA" id="ARBA00024247"/>
    </source>
</evidence>
<dbReference type="Pfam" id="PF02597">
    <property type="entry name" value="ThiS"/>
    <property type="match status" value="1"/>
</dbReference>
<gene>
    <name evidence="4" type="ORF">J2X05_001139</name>
</gene>
<comment type="similarity">
    <text evidence="2">Belongs to the MoaD family.</text>
</comment>
<keyword evidence="5" id="KW-1185">Reference proteome</keyword>
<evidence type="ECO:0000313" key="5">
    <source>
        <dbReference type="Proteomes" id="UP001253595"/>
    </source>
</evidence>
<proteinExistence type="inferred from homology"/>
<dbReference type="InterPro" id="IPR044672">
    <property type="entry name" value="MOCS2A"/>
</dbReference>
<dbReference type="Proteomes" id="UP001253595">
    <property type="component" value="Unassembled WGS sequence"/>
</dbReference>
<name>A0ABU1UVA5_9GAMM</name>
<protein>
    <recommendedName>
        <fullName evidence="3">Molybdopterin synthase sulfur carrier subunit</fullName>
    </recommendedName>
</protein>
<dbReference type="CDD" id="cd00754">
    <property type="entry name" value="Ubl_MoaD"/>
    <property type="match status" value="1"/>
</dbReference>
<dbReference type="InterPro" id="IPR012675">
    <property type="entry name" value="Beta-grasp_dom_sf"/>
</dbReference>
<comment type="caution">
    <text evidence="4">The sequence shown here is derived from an EMBL/GenBank/DDBJ whole genome shotgun (WGS) entry which is preliminary data.</text>
</comment>
<dbReference type="EMBL" id="JAVDVX010000002">
    <property type="protein sequence ID" value="MDR7089133.1"/>
    <property type="molecule type" value="Genomic_DNA"/>
</dbReference>
<dbReference type="PANTHER" id="PTHR33359:SF1">
    <property type="entry name" value="MOLYBDOPTERIN SYNTHASE SULFUR CARRIER SUBUNIT"/>
    <property type="match status" value="1"/>
</dbReference>